<evidence type="ECO:0000256" key="5">
    <source>
        <dbReference type="ARBA" id="ARBA00022989"/>
    </source>
</evidence>
<feature type="transmembrane region" description="Helical" evidence="7">
    <location>
        <begin position="451"/>
        <end position="470"/>
    </location>
</feature>
<dbReference type="PANTHER" id="PTHR43386:SF1">
    <property type="entry name" value="D,D-DIPEPTIDE TRANSPORT SYSTEM PERMEASE PROTEIN DDPC-RELATED"/>
    <property type="match status" value="1"/>
</dbReference>
<feature type="domain" description="ABC transmembrane type-1" evidence="8">
    <location>
        <begin position="281"/>
        <end position="470"/>
    </location>
</feature>
<feature type="transmembrane region" description="Helical" evidence="7">
    <location>
        <begin position="12"/>
        <end position="33"/>
    </location>
</feature>
<dbReference type="Pfam" id="PF00528">
    <property type="entry name" value="BPD_transp_1"/>
    <property type="match status" value="1"/>
</dbReference>
<dbReference type="InterPro" id="IPR000515">
    <property type="entry name" value="MetI-like"/>
</dbReference>
<keyword evidence="5 7" id="KW-1133">Transmembrane helix</keyword>
<keyword evidence="6 7" id="KW-0472">Membrane</keyword>
<feature type="transmembrane region" description="Helical" evidence="7">
    <location>
        <begin position="170"/>
        <end position="196"/>
    </location>
</feature>
<dbReference type="PROSITE" id="PS50928">
    <property type="entry name" value="ABC_TM1"/>
    <property type="match status" value="1"/>
</dbReference>
<evidence type="ECO:0000256" key="2">
    <source>
        <dbReference type="ARBA" id="ARBA00022448"/>
    </source>
</evidence>
<evidence type="ECO:0000256" key="3">
    <source>
        <dbReference type="ARBA" id="ARBA00022475"/>
    </source>
</evidence>
<keyword evidence="3" id="KW-1003">Cell membrane</keyword>
<reference evidence="9 10" key="1">
    <citation type="submission" date="2020-06" db="EMBL/GenBank/DDBJ databases">
        <title>Reclassification of Facklamia ignava, Facklamia soureckii and Facklami tabacinasalis as Falseniella iganva gen. nov., comb. nov., Hutsoniella ignava gen. nov., comb. nov., and Ruoffia tabacinasalis gen. nov., comb. nov and description of Ruoffia haltotolerans sp. nov., isolated from hypersaline Inland Sea of Qatar.</title>
        <authorList>
            <person name="Fotedar R."/>
            <person name="Sankaranarayanan K."/>
            <person name="Lawson P."/>
            <person name="Caldwell M."/>
            <person name="Zeyara A."/>
            <person name="Al Malki A."/>
            <person name="Ali M."/>
        </authorList>
    </citation>
    <scope>NUCLEOTIDE SEQUENCE [LARGE SCALE GENOMIC DNA]</scope>
    <source>
        <strain evidence="9 10">INB8</strain>
    </source>
</reference>
<protein>
    <submittedName>
        <fullName evidence="9">ABC transporter permease</fullName>
    </submittedName>
</protein>
<evidence type="ECO:0000313" key="9">
    <source>
        <dbReference type="EMBL" id="MBA5728674.1"/>
    </source>
</evidence>
<feature type="transmembrane region" description="Helical" evidence="7">
    <location>
        <begin position="283"/>
        <end position="309"/>
    </location>
</feature>
<comment type="subcellular location">
    <subcellularLocation>
        <location evidence="1 7">Cell membrane</location>
        <topology evidence="1 7">Multi-pass membrane protein</topology>
    </subcellularLocation>
</comment>
<evidence type="ECO:0000256" key="1">
    <source>
        <dbReference type="ARBA" id="ARBA00004651"/>
    </source>
</evidence>
<evidence type="ECO:0000256" key="7">
    <source>
        <dbReference type="RuleBase" id="RU363032"/>
    </source>
</evidence>
<feature type="transmembrane region" description="Helical" evidence="7">
    <location>
        <begin position="76"/>
        <end position="101"/>
    </location>
</feature>
<proteinExistence type="inferred from homology"/>
<feature type="transmembrane region" description="Helical" evidence="7">
    <location>
        <begin position="321"/>
        <end position="341"/>
    </location>
</feature>
<organism evidence="9 10">
    <name type="scientific">Ruoffia halotolerans</name>
    <dbReference type="NCBI Taxonomy" id="2748684"/>
    <lineage>
        <taxon>Bacteria</taxon>
        <taxon>Bacillati</taxon>
        <taxon>Bacillota</taxon>
        <taxon>Bacilli</taxon>
        <taxon>Lactobacillales</taxon>
        <taxon>Aerococcaceae</taxon>
        <taxon>Ruoffia</taxon>
    </lineage>
</organism>
<evidence type="ECO:0000256" key="6">
    <source>
        <dbReference type="ARBA" id="ARBA00023136"/>
    </source>
</evidence>
<name>A0A839A4C4_9LACT</name>
<keyword evidence="4 7" id="KW-0812">Transmembrane</keyword>
<evidence type="ECO:0000259" key="8">
    <source>
        <dbReference type="PROSITE" id="PS50928"/>
    </source>
</evidence>
<dbReference type="AlphaFoldDB" id="A0A839A4C4"/>
<sequence>MVQSYSPVAKRYLRFASTLSIVFSLAVILFTYLRQGTDWSLVTIGFALIHLILSFINFFIARHIQNNGKVHPVHRVWGFVLMLSVLLGNPFNFITGMFLILRKLMSYQIYFIFAVLVDLTIIATTSLNFFKPTMSPTFTIGLFLLGVSLLFHWGLALFSPHLKNVSKTQLYIIIVLLVVTSFSGNLLSLIAAWLIWREHHNQVDVRRRSVFSNISRHEVAIFGLYIITFIFAMAITSYLTFEYSYAVENNYTAILQAPSMTYPLGTDNFGRDVFSRMVFGGRISLLVGVLATLAPLLIGGFLGAISGYYSHRVDQTIMRSLDVLYAIPGILLAITIVTAFGTSTQNLILALSIGGIPGYARTMRANVLQVKQLEYVEAAHAVGVSDVKIILKHVIPNASAPMIIRSSLTVATAVISTSSLSYLGLGVESHIPEWGNILRIGSDYLETQPYLAIYPGLAIIALVLSFNFLGDGLRDALDPKMTQ</sequence>
<dbReference type="Proteomes" id="UP000571018">
    <property type="component" value="Unassembled WGS sequence"/>
</dbReference>
<dbReference type="GO" id="GO:0005886">
    <property type="term" value="C:plasma membrane"/>
    <property type="evidence" value="ECO:0007669"/>
    <property type="project" value="UniProtKB-SubCell"/>
</dbReference>
<dbReference type="RefSeq" id="WP_218930395.1">
    <property type="nucleotide sequence ID" value="NZ_JACAOA010000004.1"/>
</dbReference>
<keyword evidence="2 7" id="KW-0813">Transport</keyword>
<feature type="transmembrane region" description="Helical" evidence="7">
    <location>
        <begin position="217"/>
        <end position="241"/>
    </location>
</feature>
<dbReference type="CDD" id="cd06261">
    <property type="entry name" value="TM_PBP2"/>
    <property type="match status" value="1"/>
</dbReference>
<dbReference type="Gene3D" id="1.10.3720.10">
    <property type="entry name" value="MetI-like"/>
    <property type="match status" value="1"/>
</dbReference>
<gene>
    <name evidence="9" type="ORF">HW423_02615</name>
</gene>
<comment type="caution">
    <text evidence="9">The sequence shown here is derived from an EMBL/GenBank/DDBJ whole genome shotgun (WGS) entry which is preliminary data.</text>
</comment>
<dbReference type="InterPro" id="IPR035906">
    <property type="entry name" value="MetI-like_sf"/>
</dbReference>
<keyword evidence="10" id="KW-1185">Reference proteome</keyword>
<accession>A0A839A4C4</accession>
<feature type="transmembrane region" description="Helical" evidence="7">
    <location>
        <begin position="39"/>
        <end position="64"/>
    </location>
</feature>
<dbReference type="EMBL" id="JACAOA010000004">
    <property type="protein sequence ID" value="MBA5728674.1"/>
    <property type="molecule type" value="Genomic_DNA"/>
</dbReference>
<dbReference type="GO" id="GO:0055085">
    <property type="term" value="P:transmembrane transport"/>
    <property type="evidence" value="ECO:0007669"/>
    <property type="project" value="InterPro"/>
</dbReference>
<dbReference type="SUPFAM" id="SSF161098">
    <property type="entry name" value="MetI-like"/>
    <property type="match status" value="1"/>
</dbReference>
<feature type="transmembrane region" description="Helical" evidence="7">
    <location>
        <begin position="107"/>
        <end position="130"/>
    </location>
</feature>
<comment type="similarity">
    <text evidence="7">Belongs to the binding-protein-dependent transport system permease family.</text>
</comment>
<evidence type="ECO:0000256" key="4">
    <source>
        <dbReference type="ARBA" id="ARBA00022692"/>
    </source>
</evidence>
<evidence type="ECO:0000313" key="10">
    <source>
        <dbReference type="Proteomes" id="UP000571018"/>
    </source>
</evidence>
<feature type="transmembrane region" description="Helical" evidence="7">
    <location>
        <begin position="137"/>
        <end position="158"/>
    </location>
</feature>
<dbReference type="PANTHER" id="PTHR43386">
    <property type="entry name" value="OLIGOPEPTIDE TRANSPORT SYSTEM PERMEASE PROTEIN APPC"/>
    <property type="match status" value="1"/>
</dbReference>
<dbReference type="InterPro" id="IPR050366">
    <property type="entry name" value="BP-dependent_transpt_permease"/>
</dbReference>